<evidence type="ECO:0000256" key="6">
    <source>
        <dbReference type="SAM" id="MobiDB-lite"/>
    </source>
</evidence>
<evidence type="ECO:0000256" key="7">
    <source>
        <dbReference type="SAM" id="SignalP"/>
    </source>
</evidence>
<feature type="signal peptide" evidence="7">
    <location>
        <begin position="1"/>
        <end position="16"/>
    </location>
</feature>
<evidence type="ECO:0000256" key="4">
    <source>
        <dbReference type="ARBA" id="ARBA00023015"/>
    </source>
</evidence>
<gene>
    <name evidence="9" type="ORF">FPE_LOCUS11398</name>
</gene>
<name>A0AAD1Z7T4_9LAMI</name>
<keyword evidence="5" id="KW-0804">Transcription</keyword>
<dbReference type="GO" id="GO:0140566">
    <property type="term" value="F:histone reader activity"/>
    <property type="evidence" value="ECO:0007669"/>
    <property type="project" value="InterPro"/>
</dbReference>
<dbReference type="AlphaFoldDB" id="A0AAD1Z7T4"/>
<dbReference type="PANTHER" id="PTHR33304:SF18">
    <property type="entry name" value="CHROMATIN REGULATOR PHD FAMILY-RELATED"/>
    <property type="match status" value="1"/>
</dbReference>
<keyword evidence="3" id="KW-0862">Zinc</keyword>
<keyword evidence="7" id="KW-0732">Signal</keyword>
<feature type="compositionally biased region" description="Low complexity" evidence="6">
    <location>
        <begin position="32"/>
        <end position="53"/>
    </location>
</feature>
<keyword evidence="2" id="KW-0863">Zinc-finger</keyword>
<accession>A0AAD1Z7T4</accession>
<keyword evidence="4" id="KW-0805">Transcription regulation</keyword>
<evidence type="ECO:0000256" key="3">
    <source>
        <dbReference type="ARBA" id="ARBA00022833"/>
    </source>
</evidence>
<dbReference type="InterPro" id="IPR049914">
    <property type="entry name" value="PHD1-3/5-6"/>
</dbReference>
<dbReference type="GO" id="GO:0008270">
    <property type="term" value="F:zinc ion binding"/>
    <property type="evidence" value="ECO:0007669"/>
    <property type="project" value="UniProtKB-KW"/>
</dbReference>
<sequence>MTLLLALSAKFAIGKGTVLSLVSTGPSPTFSRPSSSSFSSPAPPSTTHAASLPVNQPPAHSMVTRSWAGAVQPRQFTDGTIRYERIFDHLVEEMMSQELAMKAILSNAELLVFTSLELPSQCWRFQGKYYLWGVFRGKQVHAHIVDNHLTDSIGGDKPVLYSDCSKHMDISGGKNTMKTKNWDARSPLSPLSDNGNYGLATFL</sequence>
<dbReference type="Proteomes" id="UP000834106">
    <property type="component" value="Chromosome 6"/>
</dbReference>
<evidence type="ECO:0000256" key="5">
    <source>
        <dbReference type="ARBA" id="ARBA00023163"/>
    </source>
</evidence>
<dbReference type="EMBL" id="OU503041">
    <property type="protein sequence ID" value="CAI9763968.1"/>
    <property type="molecule type" value="Genomic_DNA"/>
</dbReference>
<organism evidence="9 10">
    <name type="scientific">Fraxinus pennsylvanica</name>
    <dbReference type="NCBI Taxonomy" id="56036"/>
    <lineage>
        <taxon>Eukaryota</taxon>
        <taxon>Viridiplantae</taxon>
        <taxon>Streptophyta</taxon>
        <taxon>Embryophyta</taxon>
        <taxon>Tracheophyta</taxon>
        <taxon>Spermatophyta</taxon>
        <taxon>Magnoliopsida</taxon>
        <taxon>eudicotyledons</taxon>
        <taxon>Gunneridae</taxon>
        <taxon>Pentapetalae</taxon>
        <taxon>asterids</taxon>
        <taxon>lamiids</taxon>
        <taxon>Lamiales</taxon>
        <taxon>Oleaceae</taxon>
        <taxon>Oleeae</taxon>
        <taxon>Fraxinus</taxon>
    </lineage>
</organism>
<evidence type="ECO:0000256" key="1">
    <source>
        <dbReference type="ARBA" id="ARBA00022723"/>
    </source>
</evidence>
<reference evidence="9" key="1">
    <citation type="submission" date="2023-05" db="EMBL/GenBank/DDBJ databases">
        <authorList>
            <person name="Huff M."/>
        </authorList>
    </citation>
    <scope>NUCLEOTIDE SEQUENCE</scope>
</reference>
<evidence type="ECO:0000256" key="2">
    <source>
        <dbReference type="ARBA" id="ARBA00022771"/>
    </source>
</evidence>
<dbReference type="InterPro" id="IPR056280">
    <property type="entry name" value="AIPP2-like_SPOC"/>
</dbReference>
<dbReference type="PANTHER" id="PTHR33304">
    <property type="match status" value="1"/>
</dbReference>
<evidence type="ECO:0000259" key="8">
    <source>
        <dbReference type="Pfam" id="PF23121"/>
    </source>
</evidence>
<evidence type="ECO:0000313" key="10">
    <source>
        <dbReference type="Proteomes" id="UP000834106"/>
    </source>
</evidence>
<protein>
    <recommendedName>
        <fullName evidence="8">AIPP2-like SPOC-like domain-containing protein</fullName>
    </recommendedName>
</protein>
<proteinExistence type="predicted"/>
<feature type="domain" description="AIPP2-like SPOC-like" evidence="8">
    <location>
        <begin position="80"/>
        <end position="135"/>
    </location>
</feature>
<dbReference type="Pfam" id="PF23121">
    <property type="entry name" value="SPOC_AIPP2"/>
    <property type="match status" value="1"/>
</dbReference>
<feature type="region of interest" description="Disordered" evidence="6">
    <location>
        <begin position="32"/>
        <end position="56"/>
    </location>
</feature>
<dbReference type="GO" id="GO:0034244">
    <property type="term" value="P:negative regulation of transcription elongation by RNA polymerase II"/>
    <property type="evidence" value="ECO:0007669"/>
    <property type="project" value="InterPro"/>
</dbReference>
<keyword evidence="1" id="KW-0479">Metal-binding</keyword>
<feature type="chain" id="PRO_5042027980" description="AIPP2-like SPOC-like domain-containing protein" evidence="7">
    <location>
        <begin position="17"/>
        <end position="203"/>
    </location>
</feature>
<evidence type="ECO:0000313" key="9">
    <source>
        <dbReference type="EMBL" id="CAI9763968.1"/>
    </source>
</evidence>
<keyword evidence="10" id="KW-1185">Reference proteome</keyword>